<evidence type="ECO:0000256" key="2">
    <source>
        <dbReference type="SAM" id="Phobius"/>
    </source>
</evidence>
<evidence type="ECO:0000256" key="1">
    <source>
        <dbReference type="SAM" id="MobiDB-lite"/>
    </source>
</evidence>
<dbReference type="EMBL" id="JAUFPX010000017">
    <property type="protein sequence ID" value="MDN3592575.1"/>
    <property type="molecule type" value="Genomic_DNA"/>
</dbReference>
<proteinExistence type="predicted"/>
<feature type="region of interest" description="Disordered" evidence="1">
    <location>
        <begin position="75"/>
        <end position="97"/>
    </location>
</feature>
<evidence type="ECO:0000256" key="3">
    <source>
        <dbReference type="SAM" id="SignalP"/>
    </source>
</evidence>
<gene>
    <name evidence="4" type="ORF">QWZ12_18440</name>
</gene>
<dbReference type="Proteomes" id="UP001224644">
    <property type="component" value="Unassembled WGS sequence"/>
</dbReference>
<feature type="signal peptide" evidence="3">
    <location>
        <begin position="1"/>
        <end position="20"/>
    </location>
</feature>
<feature type="transmembrane region" description="Helical" evidence="2">
    <location>
        <begin position="28"/>
        <end position="47"/>
    </location>
</feature>
<feature type="chain" id="PRO_5046077346" evidence="3">
    <location>
        <begin position="21"/>
        <end position="97"/>
    </location>
</feature>
<sequence length="97" mass="10099">MFPLMFVAIAAGLGTAAAVAPTSIALAVVSAPFGGSFAAFVAGLYIAHRNGTARERPHPDATDHTDSMVAALRSLEIHDRARTRPPAAEPDPKRHVA</sequence>
<name>A0ABT8BMI9_9HYPH</name>
<comment type="caution">
    <text evidence="4">The sequence shown here is derived from an EMBL/GenBank/DDBJ whole genome shotgun (WGS) entry which is preliminary data.</text>
</comment>
<keyword evidence="3" id="KW-0732">Signal</keyword>
<evidence type="ECO:0000313" key="4">
    <source>
        <dbReference type="EMBL" id="MDN3592575.1"/>
    </source>
</evidence>
<reference evidence="5" key="1">
    <citation type="journal article" date="2019" name="Int. J. Syst. Evol. Microbiol.">
        <title>The Global Catalogue of Microorganisms (GCM) 10K type strain sequencing project: providing services to taxonomists for standard genome sequencing and annotation.</title>
        <authorList>
            <consortium name="The Broad Institute Genomics Platform"/>
            <consortium name="The Broad Institute Genome Sequencing Center for Infectious Disease"/>
            <person name="Wu L."/>
            <person name="Ma J."/>
        </authorList>
    </citation>
    <scope>NUCLEOTIDE SEQUENCE [LARGE SCALE GENOMIC DNA]</scope>
    <source>
        <strain evidence="5">CECT 7069</strain>
    </source>
</reference>
<evidence type="ECO:0000313" key="5">
    <source>
        <dbReference type="Proteomes" id="UP001224644"/>
    </source>
</evidence>
<keyword evidence="5" id="KW-1185">Reference proteome</keyword>
<organism evidence="4 5">
    <name type="scientific">Methylobacterium adhaesivum</name>
    <dbReference type="NCBI Taxonomy" id="333297"/>
    <lineage>
        <taxon>Bacteria</taxon>
        <taxon>Pseudomonadati</taxon>
        <taxon>Pseudomonadota</taxon>
        <taxon>Alphaproteobacteria</taxon>
        <taxon>Hyphomicrobiales</taxon>
        <taxon>Methylobacteriaceae</taxon>
        <taxon>Methylobacterium</taxon>
    </lineage>
</organism>
<protein>
    <submittedName>
        <fullName evidence="4">Uncharacterized protein</fullName>
    </submittedName>
</protein>
<dbReference type="RefSeq" id="WP_238223371.1">
    <property type="nucleotide sequence ID" value="NZ_BPQD01000006.1"/>
</dbReference>
<keyword evidence="2" id="KW-1133">Transmembrane helix</keyword>
<keyword evidence="2" id="KW-0472">Membrane</keyword>
<accession>A0ABT8BMI9</accession>
<keyword evidence="2" id="KW-0812">Transmembrane</keyword>